<dbReference type="Gene3D" id="1.25.40.20">
    <property type="entry name" value="Ankyrin repeat-containing domain"/>
    <property type="match status" value="1"/>
</dbReference>
<dbReference type="PROSITE" id="PS01360">
    <property type="entry name" value="ZF_MYND_1"/>
    <property type="match status" value="1"/>
</dbReference>
<feature type="region of interest" description="Disordered" evidence="9">
    <location>
        <begin position="367"/>
        <end position="423"/>
    </location>
</feature>
<dbReference type="GO" id="GO:0005929">
    <property type="term" value="C:cilium"/>
    <property type="evidence" value="ECO:0007669"/>
    <property type="project" value="UniProtKB-SubCell"/>
</dbReference>
<evidence type="ECO:0000256" key="2">
    <source>
        <dbReference type="ARBA" id="ARBA00022723"/>
    </source>
</evidence>
<dbReference type="Proteomes" id="UP000749559">
    <property type="component" value="Unassembled WGS sequence"/>
</dbReference>
<dbReference type="Pfam" id="PF12796">
    <property type="entry name" value="Ank_2"/>
    <property type="match status" value="1"/>
</dbReference>
<evidence type="ECO:0000256" key="7">
    <source>
        <dbReference type="ARBA" id="ARBA00023069"/>
    </source>
</evidence>
<dbReference type="InterPro" id="IPR036770">
    <property type="entry name" value="Ankyrin_rpt-contain_sf"/>
</dbReference>
<sequence length="423" mass="47763">MKPGDCSDVEKLLFDRVQEGNVSEVKRLLGEPKVRVDCIDESGMTMLQHAAFKGRLDLVELLLSQGADVNSNYHDNQYSTLTFGALSGNADVVKALLIAGADTKTKNSVGRTAAQMAGFTGQHHVVATINNYFPIDYLEPYIKIQGLDKEPRLPPHLAPLLHKMMLFTNLHPVHISRYLKQTPVLLDEAYKIAKVLDLLCEKSMKAADTNDVMAIKSHYLACVIRQCDKARTERGDTNLDTWIKSLIRCREGDMCNEYMEKFIRSTMRDFPYTQSELLQTMVRNLAAVPVGGNPTGFSILMSAVNGQQYAPTEDTACDTCGEPHAEKKCSACKYVHYCNAECQKLQWFTHKKFCKHLGEVQKKYTKQEEERMEREKREQEIAKSKQIKNIQMAEKDPENIKDSNEVTPEADSKTDNPSEVIES</sequence>
<dbReference type="PANTHER" id="PTHR24150:SF8">
    <property type="entry name" value="ANKYRIN REPEAT AND MYND DOMAIN-CONTAINING PROTEIN 2"/>
    <property type="match status" value="1"/>
</dbReference>
<accession>A0A8J1TRV5</accession>
<dbReference type="InterPro" id="IPR002110">
    <property type="entry name" value="Ankyrin_rpt"/>
</dbReference>
<protein>
    <submittedName>
        <fullName evidence="10">Uncharacterized protein</fullName>
    </submittedName>
</protein>
<keyword evidence="11" id="KW-1185">Reference proteome</keyword>
<dbReference type="PROSITE" id="PS50297">
    <property type="entry name" value="ANK_REP_REGION"/>
    <property type="match status" value="1"/>
</dbReference>
<dbReference type="InterPro" id="IPR052452">
    <property type="entry name" value="Ankyrin-MYND_dom_contain_2"/>
</dbReference>
<keyword evidence="6" id="KW-0040">ANK repeat</keyword>
<organism evidence="10 11">
    <name type="scientific">Owenia fusiformis</name>
    <name type="common">Polychaete worm</name>
    <dbReference type="NCBI Taxonomy" id="6347"/>
    <lineage>
        <taxon>Eukaryota</taxon>
        <taxon>Metazoa</taxon>
        <taxon>Spiralia</taxon>
        <taxon>Lophotrochozoa</taxon>
        <taxon>Annelida</taxon>
        <taxon>Polychaeta</taxon>
        <taxon>Sedentaria</taxon>
        <taxon>Canalipalpata</taxon>
        <taxon>Sabellida</taxon>
        <taxon>Oweniida</taxon>
        <taxon>Oweniidae</taxon>
        <taxon>Owenia</taxon>
    </lineage>
</organism>
<comment type="caution">
    <text evidence="10">The sequence shown here is derived from an EMBL/GenBank/DDBJ whole genome shotgun (WGS) entry which is preliminary data.</text>
</comment>
<evidence type="ECO:0000313" key="11">
    <source>
        <dbReference type="Proteomes" id="UP000749559"/>
    </source>
</evidence>
<dbReference type="OrthoDB" id="10257049at2759"/>
<dbReference type="PANTHER" id="PTHR24150">
    <property type="entry name" value="ANKYRIN REPEAT AND MYND DOMAIN-CONTAINING PROTEIN 2"/>
    <property type="match status" value="1"/>
</dbReference>
<feature type="compositionally biased region" description="Basic and acidic residues" evidence="9">
    <location>
        <begin position="393"/>
        <end position="416"/>
    </location>
</feature>
<proteinExistence type="predicted"/>
<dbReference type="Pfam" id="PF01753">
    <property type="entry name" value="zf-MYND"/>
    <property type="match status" value="1"/>
</dbReference>
<evidence type="ECO:0000256" key="4">
    <source>
        <dbReference type="ARBA" id="ARBA00022771"/>
    </source>
</evidence>
<dbReference type="PROSITE" id="PS50865">
    <property type="entry name" value="ZF_MYND_2"/>
    <property type="match status" value="1"/>
</dbReference>
<keyword evidence="4" id="KW-0863">Zinc-finger</keyword>
<feature type="compositionally biased region" description="Basic and acidic residues" evidence="9">
    <location>
        <begin position="367"/>
        <end position="383"/>
    </location>
</feature>
<reference evidence="10" key="1">
    <citation type="submission" date="2022-03" db="EMBL/GenBank/DDBJ databases">
        <authorList>
            <person name="Martin C."/>
        </authorList>
    </citation>
    <scope>NUCLEOTIDE SEQUENCE</scope>
</reference>
<dbReference type="GO" id="GO:0008270">
    <property type="term" value="F:zinc ion binding"/>
    <property type="evidence" value="ECO:0007669"/>
    <property type="project" value="UniProtKB-KW"/>
</dbReference>
<dbReference type="InterPro" id="IPR002893">
    <property type="entry name" value="Znf_MYND"/>
</dbReference>
<keyword evidence="7" id="KW-0969">Cilium</keyword>
<dbReference type="AlphaFoldDB" id="A0A8J1TRV5"/>
<dbReference type="PROSITE" id="PS50088">
    <property type="entry name" value="ANK_REPEAT"/>
    <property type="match status" value="2"/>
</dbReference>
<keyword evidence="3" id="KW-0677">Repeat</keyword>
<name>A0A8J1TRV5_OWEFU</name>
<evidence type="ECO:0000256" key="3">
    <source>
        <dbReference type="ARBA" id="ARBA00022737"/>
    </source>
</evidence>
<keyword evidence="5" id="KW-0862">Zinc</keyword>
<dbReference type="SUPFAM" id="SSF48403">
    <property type="entry name" value="Ankyrin repeat"/>
    <property type="match status" value="1"/>
</dbReference>
<evidence type="ECO:0000256" key="9">
    <source>
        <dbReference type="SAM" id="MobiDB-lite"/>
    </source>
</evidence>
<keyword evidence="8" id="KW-0966">Cell projection</keyword>
<comment type="subcellular location">
    <subcellularLocation>
        <location evidence="1">Cell projection</location>
        <location evidence="1">Cilium</location>
    </subcellularLocation>
</comment>
<gene>
    <name evidence="10" type="ORF">OFUS_LOCUS3422</name>
</gene>
<dbReference type="SMART" id="SM00248">
    <property type="entry name" value="ANK"/>
    <property type="match status" value="2"/>
</dbReference>
<keyword evidence="2" id="KW-0479">Metal-binding</keyword>
<evidence type="ECO:0000256" key="1">
    <source>
        <dbReference type="ARBA" id="ARBA00004138"/>
    </source>
</evidence>
<evidence type="ECO:0000256" key="6">
    <source>
        <dbReference type="ARBA" id="ARBA00023043"/>
    </source>
</evidence>
<evidence type="ECO:0000256" key="8">
    <source>
        <dbReference type="ARBA" id="ARBA00023273"/>
    </source>
</evidence>
<evidence type="ECO:0000313" key="10">
    <source>
        <dbReference type="EMBL" id="CAH1776227.1"/>
    </source>
</evidence>
<dbReference type="EMBL" id="CAIIXF020000001">
    <property type="protein sequence ID" value="CAH1776227.1"/>
    <property type="molecule type" value="Genomic_DNA"/>
</dbReference>
<evidence type="ECO:0000256" key="5">
    <source>
        <dbReference type="ARBA" id="ARBA00022833"/>
    </source>
</evidence>
<dbReference type="Gene3D" id="6.10.140.2220">
    <property type="match status" value="1"/>
</dbReference>
<dbReference type="SUPFAM" id="SSF144232">
    <property type="entry name" value="HIT/MYND zinc finger-like"/>
    <property type="match status" value="1"/>
</dbReference>